<dbReference type="RefSeq" id="XP_075103740.1">
    <property type="nucleotide sequence ID" value="XM_075247639.1"/>
</dbReference>
<reference evidence="1" key="1">
    <citation type="journal article" date="2014" name="Nat. Commun.">
        <title>The tobacco genome sequence and its comparison with those of tomato and potato.</title>
        <authorList>
            <person name="Sierro N."/>
            <person name="Battey J.N."/>
            <person name="Ouadi S."/>
            <person name="Bakaher N."/>
            <person name="Bovet L."/>
            <person name="Willig A."/>
            <person name="Goepfert S."/>
            <person name="Peitsch M.C."/>
            <person name="Ivanov N.V."/>
        </authorList>
    </citation>
    <scope>NUCLEOTIDE SEQUENCE [LARGE SCALE GENOMIC DNA]</scope>
</reference>
<name>A0AC58U2N3_TOBAC</name>
<sequence length="614" mass="70038">MKHRVTRDYPRWGEYVAYLYARFGSELFDDPMGDFKDLRVELSEEYVVSYFVRGLKAEIGLPIKMLAPRTLAKAISLSKIQEQTLIVQKQVFMATSIPSYSTKNTPKFPCVNSQFPKYTASMPSKFSQPSSRPPNVLTTSIKPTYRNTKKLTPAEMEERRSKGLCYNCNEKYRFGHVCKNMRQFFSMEVEEEIEEVELEDEVMLDSPELITMIGQGLETNVEGSILPHVSVHAMNGLHDFRTMRVIVSVKGKDVRVLIDIGSTHNFLDLNTGNKLGCVLTTIDVSVADGKKKNEIEKIVNEMLVFGVIRHSTSHYSSPIVMVKKKDESWRLCVDYRELNNCTVKDKFPIPVIKELLDELHGAKYFSKLDLSWDDHLLHLEKAFKVRGVLDWPLPTTIKGRRGFLGLTGYYRRFIKGYGIIERPLNDLLKKENFQWNPAATAAFEDLKLAITSAPILALSDFSKEFTMETDVSGRGIGAVLAQDNRPIAFLARDYQTRTRHYLSIKGSSYKKGKENIVADALSRKEEYIQLYSISGVNSDLLDTVKAIWRQEPALKHLIQSIQDMHVNKPYYKFQNGILSRKNKLMVGVNSIIRAQLISFYHDCPMGGHSALQPP</sequence>
<accession>A0AC58U2N3</accession>
<gene>
    <name evidence="2" type="primary">LOC142178308</name>
</gene>
<evidence type="ECO:0000313" key="2">
    <source>
        <dbReference type="RefSeq" id="XP_075103740.1"/>
    </source>
</evidence>
<protein>
    <submittedName>
        <fullName evidence="2">Uncharacterized protein LOC142178308</fullName>
    </submittedName>
</protein>
<evidence type="ECO:0000313" key="1">
    <source>
        <dbReference type="Proteomes" id="UP000790787"/>
    </source>
</evidence>
<organism evidence="1 2">
    <name type="scientific">Nicotiana tabacum</name>
    <name type="common">Common tobacco</name>
    <dbReference type="NCBI Taxonomy" id="4097"/>
    <lineage>
        <taxon>Eukaryota</taxon>
        <taxon>Viridiplantae</taxon>
        <taxon>Streptophyta</taxon>
        <taxon>Embryophyta</taxon>
        <taxon>Tracheophyta</taxon>
        <taxon>Spermatophyta</taxon>
        <taxon>Magnoliopsida</taxon>
        <taxon>eudicotyledons</taxon>
        <taxon>Gunneridae</taxon>
        <taxon>Pentapetalae</taxon>
        <taxon>asterids</taxon>
        <taxon>lamiids</taxon>
        <taxon>Solanales</taxon>
        <taxon>Solanaceae</taxon>
        <taxon>Nicotianoideae</taxon>
        <taxon>Nicotianeae</taxon>
        <taxon>Nicotiana</taxon>
    </lineage>
</organism>
<reference evidence="2" key="2">
    <citation type="submission" date="2025-08" db="UniProtKB">
        <authorList>
            <consortium name="RefSeq"/>
        </authorList>
    </citation>
    <scope>IDENTIFICATION</scope>
    <source>
        <tissue evidence="2">Leaf</tissue>
    </source>
</reference>
<dbReference type="Proteomes" id="UP000790787">
    <property type="component" value="Chromosome 24"/>
</dbReference>
<keyword evidence="1" id="KW-1185">Reference proteome</keyword>
<proteinExistence type="predicted"/>